<dbReference type="PROSITE" id="PS50846">
    <property type="entry name" value="HMA_2"/>
    <property type="match status" value="1"/>
</dbReference>
<evidence type="ECO:0000313" key="2">
    <source>
        <dbReference type="EMBL" id="KAK1291400.1"/>
    </source>
</evidence>
<dbReference type="GO" id="GO:0046872">
    <property type="term" value="F:metal ion binding"/>
    <property type="evidence" value="ECO:0007669"/>
    <property type="project" value="InterPro"/>
</dbReference>
<accession>A0AAV9CR63</accession>
<dbReference type="AlphaFoldDB" id="A0AAV9CR63"/>
<protein>
    <recommendedName>
        <fullName evidence="1">HMA domain-containing protein</fullName>
    </recommendedName>
</protein>
<organism evidence="2 3">
    <name type="scientific">Acorus calamus</name>
    <name type="common">Sweet flag</name>
    <dbReference type="NCBI Taxonomy" id="4465"/>
    <lineage>
        <taxon>Eukaryota</taxon>
        <taxon>Viridiplantae</taxon>
        <taxon>Streptophyta</taxon>
        <taxon>Embryophyta</taxon>
        <taxon>Tracheophyta</taxon>
        <taxon>Spermatophyta</taxon>
        <taxon>Magnoliopsida</taxon>
        <taxon>Liliopsida</taxon>
        <taxon>Acoraceae</taxon>
        <taxon>Acorus</taxon>
    </lineage>
</organism>
<dbReference type="InterPro" id="IPR042885">
    <property type="entry name" value="HIPP47/16"/>
</dbReference>
<dbReference type="PANTHER" id="PTHR46932">
    <property type="entry name" value="HEAVY METAL-ASSOCIATED ISOPRENYLATED PLANT PROTEIN 47"/>
    <property type="match status" value="1"/>
</dbReference>
<dbReference type="PANTHER" id="PTHR46932:SF12">
    <property type="entry name" value="HEAVY METAL-ASSOCIATED ISOPRENYLATED PLANT PROTEIN 47"/>
    <property type="match status" value="1"/>
</dbReference>
<dbReference type="Gene3D" id="3.30.70.100">
    <property type="match status" value="1"/>
</dbReference>
<dbReference type="InterPro" id="IPR036163">
    <property type="entry name" value="HMA_dom_sf"/>
</dbReference>
<sequence length="129" mass="14628">MAADTATDPPPPLPRRGPEEVLRRWLEGRGRRMTMWWRIPWWAMRVSFVENLDLLEQKIVLNVQMNCEKCRSKALKTAAKGEGVYSVAIQGKEKDQVVVIGDGVDVVRLTNLMRKKLGKADIITLGEAK</sequence>
<evidence type="ECO:0000313" key="3">
    <source>
        <dbReference type="Proteomes" id="UP001180020"/>
    </source>
</evidence>
<dbReference type="Pfam" id="PF00403">
    <property type="entry name" value="HMA"/>
    <property type="match status" value="1"/>
</dbReference>
<proteinExistence type="predicted"/>
<comment type="caution">
    <text evidence="2">The sequence shown here is derived from an EMBL/GenBank/DDBJ whole genome shotgun (WGS) entry which is preliminary data.</text>
</comment>
<evidence type="ECO:0000259" key="1">
    <source>
        <dbReference type="PROSITE" id="PS50846"/>
    </source>
</evidence>
<keyword evidence="3" id="KW-1185">Reference proteome</keyword>
<name>A0AAV9CR63_ACOCL</name>
<feature type="domain" description="HMA" evidence="1">
    <location>
        <begin position="56"/>
        <end position="125"/>
    </location>
</feature>
<reference evidence="2" key="1">
    <citation type="journal article" date="2023" name="Nat. Commun.">
        <title>Diploid and tetraploid genomes of Acorus and the evolution of monocots.</title>
        <authorList>
            <person name="Ma L."/>
            <person name="Liu K.W."/>
            <person name="Li Z."/>
            <person name="Hsiao Y.Y."/>
            <person name="Qi Y."/>
            <person name="Fu T."/>
            <person name="Tang G.D."/>
            <person name="Zhang D."/>
            <person name="Sun W.H."/>
            <person name="Liu D.K."/>
            <person name="Li Y."/>
            <person name="Chen G.Z."/>
            <person name="Liu X.D."/>
            <person name="Liao X.Y."/>
            <person name="Jiang Y.T."/>
            <person name="Yu X."/>
            <person name="Hao Y."/>
            <person name="Huang J."/>
            <person name="Zhao X.W."/>
            <person name="Ke S."/>
            <person name="Chen Y.Y."/>
            <person name="Wu W.L."/>
            <person name="Hsu J.L."/>
            <person name="Lin Y.F."/>
            <person name="Huang M.D."/>
            <person name="Li C.Y."/>
            <person name="Huang L."/>
            <person name="Wang Z.W."/>
            <person name="Zhao X."/>
            <person name="Zhong W.Y."/>
            <person name="Peng D.H."/>
            <person name="Ahmad S."/>
            <person name="Lan S."/>
            <person name="Zhang J.S."/>
            <person name="Tsai W.C."/>
            <person name="Van de Peer Y."/>
            <person name="Liu Z.J."/>
        </authorList>
    </citation>
    <scope>NUCLEOTIDE SEQUENCE</scope>
    <source>
        <strain evidence="2">CP</strain>
    </source>
</reference>
<dbReference type="InterPro" id="IPR006121">
    <property type="entry name" value="HMA_dom"/>
</dbReference>
<gene>
    <name evidence="2" type="ORF">QJS10_CPB17g00358</name>
</gene>
<dbReference type="EMBL" id="JAUJYO010000017">
    <property type="protein sequence ID" value="KAK1291400.1"/>
    <property type="molecule type" value="Genomic_DNA"/>
</dbReference>
<dbReference type="Proteomes" id="UP001180020">
    <property type="component" value="Unassembled WGS sequence"/>
</dbReference>
<reference evidence="2" key="2">
    <citation type="submission" date="2023-06" db="EMBL/GenBank/DDBJ databases">
        <authorList>
            <person name="Ma L."/>
            <person name="Liu K.-W."/>
            <person name="Li Z."/>
            <person name="Hsiao Y.-Y."/>
            <person name="Qi Y."/>
            <person name="Fu T."/>
            <person name="Tang G."/>
            <person name="Zhang D."/>
            <person name="Sun W.-H."/>
            <person name="Liu D.-K."/>
            <person name="Li Y."/>
            <person name="Chen G.-Z."/>
            <person name="Liu X.-D."/>
            <person name="Liao X.-Y."/>
            <person name="Jiang Y.-T."/>
            <person name="Yu X."/>
            <person name="Hao Y."/>
            <person name="Huang J."/>
            <person name="Zhao X.-W."/>
            <person name="Ke S."/>
            <person name="Chen Y.-Y."/>
            <person name="Wu W.-L."/>
            <person name="Hsu J.-L."/>
            <person name="Lin Y.-F."/>
            <person name="Huang M.-D."/>
            <person name="Li C.-Y."/>
            <person name="Huang L."/>
            <person name="Wang Z.-W."/>
            <person name="Zhao X."/>
            <person name="Zhong W.-Y."/>
            <person name="Peng D.-H."/>
            <person name="Ahmad S."/>
            <person name="Lan S."/>
            <person name="Zhang J.-S."/>
            <person name="Tsai W.-C."/>
            <person name="Van De Peer Y."/>
            <person name="Liu Z.-J."/>
        </authorList>
    </citation>
    <scope>NUCLEOTIDE SEQUENCE</scope>
    <source>
        <strain evidence="2">CP</strain>
        <tissue evidence="2">Leaves</tissue>
    </source>
</reference>
<dbReference type="SUPFAM" id="SSF55008">
    <property type="entry name" value="HMA, heavy metal-associated domain"/>
    <property type="match status" value="1"/>
</dbReference>